<feature type="domain" description="DUF4007" evidence="1">
    <location>
        <begin position="3"/>
        <end position="288"/>
    </location>
</feature>
<accession>A0A3P1Z5Z5</accession>
<evidence type="ECO:0000313" key="3">
    <source>
        <dbReference type="Proteomes" id="UP000279860"/>
    </source>
</evidence>
<protein>
    <submittedName>
        <fullName evidence="2">DUF4007 family protein</fullName>
    </submittedName>
</protein>
<reference evidence="2 3" key="1">
    <citation type="submission" date="2018-11" db="EMBL/GenBank/DDBJ databases">
        <title>Genomes From Bacteria Associated with the Canine Oral Cavity: a Test Case for Automated Genome-Based Taxonomic Assignment.</title>
        <authorList>
            <person name="Coil D.A."/>
            <person name="Jospin G."/>
            <person name="Darling A.E."/>
            <person name="Wallis C."/>
            <person name="Davis I.J."/>
            <person name="Harris S."/>
            <person name="Eisen J.A."/>
            <person name="Holcombe L.J."/>
            <person name="O'Flynn C."/>
        </authorList>
    </citation>
    <scope>NUCLEOTIDE SEQUENCE [LARGE SCALE GENOMIC DNA]</scope>
    <source>
        <strain evidence="2 3">OH1426_COT-023</strain>
    </source>
</reference>
<sequence length="291" mass="33710">MRFSGHETFICKQFWLKKGYDFLVIGNKFGDDNAVVELGVGKNMVSAIGFWMKAFGLCSDKWELSEMAHYIFGGEGKDKYLEDIGTIWLLHYLLVKENYASIYSLFFNGFRRGRIEFTSEQLHKYIESIAREDSSYNVNTITADIMVLQRMYQKTDKAEIRVELEDMYSSIFNDLQLMSKLRVERYGEKGLVDLFRISNEDNYNLPAEIVLFSILDNYPDMKTISFKELEVGNNSPGIIFALNKEGLHSIIERITEKYNNIVFSSSAGVQVLQFKSTIDKWEILNDYYAGN</sequence>
<dbReference type="RefSeq" id="WP_124789286.1">
    <property type="nucleotide sequence ID" value="NZ_RQYN01000005.1"/>
</dbReference>
<organism evidence="2 3">
    <name type="scientific">Tannerella forsythia</name>
    <name type="common">Bacteroides forsythus</name>
    <dbReference type="NCBI Taxonomy" id="28112"/>
    <lineage>
        <taxon>Bacteria</taxon>
        <taxon>Pseudomonadati</taxon>
        <taxon>Bacteroidota</taxon>
        <taxon>Bacteroidia</taxon>
        <taxon>Bacteroidales</taxon>
        <taxon>Tannerellaceae</taxon>
        <taxon>Tannerella</taxon>
    </lineage>
</organism>
<proteinExistence type="predicted"/>
<evidence type="ECO:0000259" key="1">
    <source>
        <dbReference type="Pfam" id="PF13182"/>
    </source>
</evidence>
<dbReference type="EMBL" id="RQYN01000005">
    <property type="protein sequence ID" value="RRD78297.1"/>
    <property type="molecule type" value="Genomic_DNA"/>
</dbReference>
<name>A0A3P1Z5Z5_TANFO</name>
<dbReference type="Pfam" id="PF13182">
    <property type="entry name" value="DUF4007"/>
    <property type="match status" value="1"/>
</dbReference>
<comment type="caution">
    <text evidence="2">The sequence shown here is derived from an EMBL/GenBank/DDBJ whole genome shotgun (WGS) entry which is preliminary data.</text>
</comment>
<gene>
    <name evidence="2" type="ORF">EII41_02440</name>
</gene>
<dbReference type="AlphaFoldDB" id="A0A3P1Z5Z5"/>
<evidence type="ECO:0000313" key="2">
    <source>
        <dbReference type="EMBL" id="RRD78297.1"/>
    </source>
</evidence>
<dbReference type="InterPro" id="IPR025248">
    <property type="entry name" value="DUF4007"/>
</dbReference>
<dbReference type="Proteomes" id="UP000279860">
    <property type="component" value="Unassembled WGS sequence"/>
</dbReference>